<reference evidence="15" key="1">
    <citation type="journal article" date="2019" name="Int. J. Syst. Evol. Microbiol.">
        <title>The Global Catalogue of Microorganisms (GCM) 10K type strain sequencing project: providing services to taxonomists for standard genome sequencing and annotation.</title>
        <authorList>
            <consortium name="The Broad Institute Genomics Platform"/>
            <consortium name="The Broad Institute Genome Sequencing Center for Infectious Disease"/>
            <person name="Wu L."/>
            <person name="Ma J."/>
        </authorList>
    </citation>
    <scope>NUCLEOTIDE SEQUENCE [LARGE SCALE GENOMIC DNA]</scope>
    <source>
        <strain evidence="15">NBRC 102520</strain>
    </source>
</reference>
<keyword evidence="6" id="KW-0808">Transferase</keyword>
<comment type="catalytic activity">
    <reaction evidence="11">
        <text>apo-[peptidyl-carrier protein] + CoA = holo-[peptidyl-carrier protein] + adenosine 3',5'-bisphosphate + H(+)</text>
        <dbReference type="Rhea" id="RHEA:46228"/>
        <dbReference type="Rhea" id="RHEA-COMP:11479"/>
        <dbReference type="Rhea" id="RHEA-COMP:11480"/>
        <dbReference type="ChEBI" id="CHEBI:15378"/>
        <dbReference type="ChEBI" id="CHEBI:29999"/>
        <dbReference type="ChEBI" id="CHEBI:57287"/>
        <dbReference type="ChEBI" id="CHEBI:58343"/>
        <dbReference type="ChEBI" id="CHEBI:64479"/>
    </reaction>
</comment>
<evidence type="ECO:0000256" key="7">
    <source>
        <dbReference type="ARBA" id="ARBA00023191"/>
    </source>
</evidence>
<comment type="similarity">
    <text evidence="3">Belongs to the P-Pant transferase superfamily. EntD family.</text>
</comment>
<protein>
    <recommendedName>
        <fullName evidence="5">Enterobactin synthase component D</fullName>
    </recommendedName>
    <alternativeName>
        <fullName evidence="8">4'-phosphopantetheinyl transferase EntD</fullName>
    </alternativeName>
    <alternativeName>
        <fullName evidence="9">Enterochelin synthase D</fullName>
    </alternativeName>
</protein>
<comment type="function">
    <text evidence="1">Involved in the biosynthesis of the siderophore enterobactin (enterochelin), which is a macrocyclic trimeric lactone of N-(2,3-dihydroxybenzoyl)-serine. The serine trilactone serves as a scaffolding for the three catechol functionalities that provide hexadentate coordination for the tightly ligated iron(2+) atoms. Plays an essential role in the assembly of the enterobactin by catalyzing the transfer of the 4'-phosphopantetheine (Ppant) moiety from coenzyme A to the apo-domains of both EntB (ArCP domain) and EntF (PCP domain) to yield their holo-forms which make them competent for the activation of 2,3-dihydroxybenzoate (DHB) and L-serine, respectively.</text>
</comment>
<evidence type="ECO:0000256" key="8">
    <source>
        <dbReference type="ARBA" id="ARBA00029894"/>
    </source>
</evidence>
<organism evidence="14 15">
    <name type="scientific">Bradyrhizobium iriomotense</name>
    <dbReference type="NCBI Taxonomy" id="441950"/>
    <lineage>
        <taxon>Bacteria</taxon>
        <taxon>Pseudomonadati</taxon>
        <taxon>Pseudomonadota</taxon>
        <taxon>Alphaproteobacteria</taxon>
        <taxon>Hyphomicrobiales</taxon>
        <taxon>Nitrobacteraceae</taxon>
        <taxon>Bradyrhizobium</taxon>
    </lineage>
</organism>
<evidence type="ECO:0000256" key="2">
    <source>
        <dbReference type="ARBA" id="ARBA00004993"/>
    </source>
</evidence>
<proteinExistence type="inferred from homology"/>
<sequence>MNVDPEFGQLITADGPILMDPKLNVQRAVRQVEESAKCVSVVALEALSSMLGSRFSVEAAPPTIQNDRLYPEELAHICGAVQKRQAEFATARVCARKALIGLGESPCSLAPHADRSPRWPKGVVGSISHTEECCAVAVTHSRWVAGLGIDVESEATLPAELEELVCTRNERAWLEHYTKSDRAWLGKLFFSAKEAVYKCQYMLSRSFMDFRDVELAIDVDRGTFSVTHLSLDGAGGGENMLRLEGKFRRLPRLIATVAIL</sequence>
<evidence type="ECO:0000256" key="3">
    <source>
        <dbReference type="ARBA" id="ARBA00008342"/>
    </source>
</evidence>
<evidence type="ECO:0000259" key="12">
    <source>
        <dbReference type="Pfam" id="PF01648"/>
    </source>
</evidence>
<dbReference type="InterPro" id="IPR008278">
    <property type="entry name" value="4-PPantetheinyl_Trfase_dom"/>
</dbReference>
<dbReference type="InterPro" id="IPR003542">
    <property type="entry name" value="Enbac_synth_compD-like"/>
</dbReference>
<comment type="subunit">
    <text evidence="4">EntB, EntD, EntE, and EntF form a multienzyme complex called enterobactin synthase.</text>
</comment>
<dbReference type="RefSeq" id="WP_284260268.1">
    <property type="nucleotide sequence ID" value="NZ_BSOW01000001.1"/>
</dbReference>
<dbReference type="PANTHER" id="PTHR38096:SF1">
    <property type="entry name" value="ENTEROBACTIN SYNTHASE COMPONENT D"/>
    <property type="match status" value="1"/>
</dbReference>
<keyword evidence="7" id="KW-0259">Enterobactin biosynthesis</keyword>
<keyword evidence="15" id="KW-1185">Reference proteome</keyword>
<evidence type="ECO:0000256" key="10">
    <source>
        <dbReference type="ARBA" id="ARBA00049176"/>
    </source>
</evidence>
<evidence type="ECO:0000313" key="14">
    <source>
        <dbReference type="EMBL" id="GLR83550.1"/>
    </source>
</evidence>
<feature type="domain" description="4'-phosphopantetheinyl transferase N-terminal" evidence="13">
    <location>
        <begin position="73"/>
        <end position="138"/>
    </location>
</feature>
<dbReference type="PRINTS" id="PR01399">
    <property type="entry name" value="ENTSNTHTASED"/>
</dbReference>
<evidence type="ECO:0000256" key="9">
    <source>
        <dbReference type="ARBA" id="ARBA00031996"/>
    </source>
</evidence>
<comment type="caution">
    <text evidence="14">The sequence shown here is derived from an EMBL/GenBank/DDBJ whole genome shotgun (WGS) entry which is preliminary data.</text>
</comment>
<evidence type="ECO:0000256" key="5">
    <source>
        <dbReference type="ARBA" id="ARBA00019087"/>
    </source>
</evidence>
<gene>
    <name evidence="14" type="ORF">GCM10007857_02600</name>
</gene>
<evidence type="ECO:0000313" key="15">
    <source>
        <dbReference type="Proteomes" id="UP001156905"/>
    </source>
</evidence>
<accession>A0ABQ6AQ41</accession>
<feature type="domain" description="4'-phosphopantetheinyl transferase" evidence="12">
    <location>
        <begin position="146"/>
        <end position="221"/>
    </location>
</feature>
<dbReference type="PANTHER" id="PTHR38096">
    <property type="entry name" value="ENTEROBACTIN SYNTHASE COMPONENT D"/>
    <property type="match status" value="1"/>
</dbReference>
<name>A0ABQ6AQ41_9BRAD</name>
<dbReference type="InterPro" id="IPR037143">
    <property type="entry name" value="4-PPantetheinyl_Trfase_dom_sf"/>
</dbReference>
<evidence type="ECO:0000256" key="11">
    <source>
        <dbReference type="ARBA" id="ARBA00049191"/>
    </source>
</evidence>
<evidence type="ECO:0000256" key="6">
    <source>
        <dbReference type="ARBA" id="ARBA00022679"/>
    </source>
</evidence>
<dbReference type="Gene3D" id="3.90.470.20">
    <property type="entry name" value="4'-phosphopantetheinyl transferase domain"/>
    <property type="match status" value="1"/>
</dbReference>
<dbReference type="Proteomes" id="UP001156905">
    <property type="component" value="Unassembled WGS sequence"/>
</dbReference>
<dbReference type="Pfam" id="PF17837">
    <property type="entry name" value="4PPT_N"/>
    <property type="match status" value="1"/>
</dbReference>
<comment type="pathway">
    <text evidence="2">Siderophore biosynthesis; enterobactin biosynthesis.</text>
</comment>
<evidence type="ECO:0000256" key="4">
    <source>
        <dbReference type="ARBA" id="ARBA00011503"/>
    </source>
</evidence>
<evidence type="ECO:0000256" key="1">
    <source>
        <dbReference type="ARBA" id="ARBA00003937"/>
    </source>
</evidence>
<dbReference type="Pfam" id="PF01648">
    <property type="entry name" value="ACPS"/>
    <property type="match status" value="1"/>
</dbReference>
<dbReference type="EMBL" id="BSOW01000001">
    <property type="protein sequence ID" value="GLR83550.1"/>
    <property type="molecule type" value="Genomic_DNA"/>
</dbReference>
<dbReference type="SUPFAM" id="SSF56214">
    <property type="entry name" value="4'-phosphopantetheinyl transferase"/>
    <property type="match status" value="1"/>
</dbReference>
<comment type="catalytic activity">
    <reaction evidence="10">
        <text>apo-[aryl-carrier protein] + CoA = holo-[aryl-carrier protein] + adenosine 3',5'-bisphosphate + H(+)</text>
        <dbReference type="Rhea" id="RHEA:48404"/>
        <dbReference type="Rhea" id="RHEA-COMP:15903"/>
        <dbReference type="Rhea" id="RHEA-COMP:17557"/>
        <dbReference type="ChEBI" id="CHEBI:15378"/>
        <dbReference type="ChEBI" id="CHEBI:29999"/>
        <dbReference type="ChEBI" id="CHEBI:57287"/>
        <dbReference type="ChEBI" id="CHEBI:58343"/>
        <dbReference type="ChEBI" id="CHEBI:64479"/>
    </reaction>
</comment>
<dbReference type="InterPro" id="IPR041354">
    <property type="entry name" value="4PPT_N"/>
</dbReference>
<evidence type="ECO:0000259" key="13">
    <source>
        <dbReference type="Pfam" id="PF17837"/>
    </source>
</evidence>